<organism evidence="2 3">
    <name type="scientific">Vreelandella rituensis</name>
    <dbReference type="NCBI Taxonomy" id="2282306"/>
    <lineage>
        <taxon>Bacteria</taxon>
        <taxon>Pseudomonadati</taxon>
        <taxon>Pseudomonadota</taxon>
        <taxon>Gammaproteobacteria</taxon>
        <taxon>Oceanospirillales</taxon>
        <taxon>Halomonadaceae</taxon>
        <taxon>Vreelandella</taxon>
    </lineage>
</organism>
<comment type="caution">
    <text evidence="2">The sequence shown here is derived from an EMBL/GenBank/DDBJ whole genome shotgun (WGS) entry which is preliminary data.</text>
</comment>
<dbReference type="EMBL" id="QPIJ01000002">
    <property type="protein sequence ID" value="RCV93393.1"/>
    <property type="molecule type" value="Genomic_DNA"/>
</dbReference>
<dbReference type="Gene3D" id="3.40.630.30">
    <property type="match status" value="1"/>
</dbReference>
<dbReference type="AlphaFoldDB" id="A0A368UCP6"/>
<keyword evidence="3" id="KW-1185">Reference proteome</keyword>
<feature type="domain" description="N-acetyltransferase" evidence="1">
    <location>
        <begin position="177"/>
        <end position="325"/>
    </location>
</feature>
<dbReference type="OrthoDB" id="1858440at2"/>
<protein>
    <submittedName>
        <fullName evidence="2">GNAT family N-acetyltransferase</fullName>
    </submittedName>
</protein>
<gene>
    <name evidence="2" type="ORF">DU506_01865</name>
</gene>
<evidence type="ECO:0000313" key="2">
    <source>
        <dbReference type="EMBL" id="RCV93393.1"/>
    </source>
</evidence>
<dbReference type="PROSITE" id="PS51186">
    <property type="entry name" value="GNAT"/>
    <property type="match status" value="1"/>
</dbReference>
<accession>A0A368UCP6</accession>
<dbReference type="CDD" id="cd04301">
    <property type="entry name" value="NAT_SF"/>
    <property type="match status" value="1"/>
</dbReference>
<dbReference type="InterPro" id="IPR000182">
    <property type="entry name" value="GNAT_dom"/>
</dbReference>
<dbReference type="SUPFAM" id="SSF55729">
    <property type="entry name" value="Acyl-CoA N-acyltransferases (Nat)"/>
    <property type="match status" value="1"/>
</dbReference>
<keyword evidence="2" id="KW-0808">Transferase</keyword>
<dbReference type="PANTHER" id="PTHR43072">
    <property type="entry name" value="N-ACETYLTRANSFERASE"/>
    <property type="match status" value="1"/>
</dbReference>
<proteinExistence type="predicted"/>
<evidence type="ECO:0000259" key="1">
    <source>
        <dbReference type="PROSITE" id="PS51186"/>
    </source>
</evidence>
<dbReference type="InterPro" id="IPR016181">
    <property type="entry name" value="Acyl_CoA_acyltransferase"/>
</dbReference>
<dbReference type="Pfam" id="PF00583">
    <property type="entry name" value="Acetyltransf_1"/>
    <property type="match status" value="1"/>
</dbReference>
<name>A0A368UCP6_9GAMM</name>
<sequence length="325" mass="35798">MGLVVIRGANEEIMQRMEMHTGTPGMSVITCPQQWRREAVLQLAAAHDERYRAKLTAAIKQRLERLDPDWSGLLIKPDEQGKPAGAVWVEVLPGNEANLWRPHTKCDHAPELLRAAICWVKRQGLGVVKTVLEADDLQTAALLEENGFPKVVSLRYLSVSTRTLMKAPVSEAVAGFTHVEDVAPERLEAVFGQVEKGSLDCPELQGMFSVQEALQGFYRQDAHAPAQWYLVRCEGEDAGVLLLAPHPEASNWELMYMGLAPAWRSRGLGRQVVNEAIHRARAAGVEEVVLAVDDRNSPARALYEGAGFGLRASCAVHAWLDTGRA</sequence>
<dbReference type="GO" id="GO:0016747">
    <property type="term" value="F:acyltransferase activity, transferring groups other than amino-acyl groups"/>
    <property type="evidence" value="ECO:0007669"/>
    <property type="project" value="InterPro"/>
</dbReference>
<dbReference type="Proteomes" id="UP000253204">
    <property type="component" value="Unassembled WGS sequence"/>
</dbReference>
<reference evidence="2 3" key="1">
    <citation type="submission" date="2018-07" db="EMBL/GenBank/DDBJ databases">
        <title>Halomonas rutogse sp. nov., isolated from Lake TangqianCo on Tibetan Plateau.</title>
        <authorList>
            <person name="Lu H."/>
            <person name="Xing P."/>
            <person name="Wu Q."/>
        </authorList>
    </citation>
    <scope>NUCLEOTIDE SEQUENCE [LARGE SCALE GENOMIC DNA]</scope>
    <source>
        <strain evidence="2 3">TQ8S</strain>
    </source>
</reference>
<evidence type="ECO:0000313" key="3">
    <source>
        <dbReference type="Proteomes" id="UP000253204"/>
    </source>
</evidence>